<dbReference type="EMBL" id="FLQY01000112">
    <property type="protein sequence ID" value="SBT06895.1"/>
    <property type="molecule type" value="Genomic_DNA"/>
</dbReference>
<evidence type="ECO:0000313" key="1">
    <source>
        <dbReference type="EMBL" id="SBT06895.1"/>
    </source>
</evidence>
<keyword evidence="2" id="KW-1185">Reference proteome</keyword>
<organism evidence="1 2">
    <name type="scientific">Candidatus Propionivibrio aalborgensis</name>
    <dbReference type="NCBI Taxonomy" id="1860101"/>
    <lineage>
        <taxon>Bacteria</taxon>
        <taxon>Pseudomonadati</taxon>
        <taxon>Pseudomonadota</taxon>
        <taxon>Betaproteobacteria</taxon>
        <taxon>Rhodocyclales</taxon>
        <taxon>Rhodocyclaceae</taxon>
        <taxon>Propionivibrio</taxon>
    </lineage>
</organism>
<gene>
    <name evidence="1" type="ORF">PROAA_20041</name>
</gene>
<sequence length="61" mass="6619">MNTPRIPSKRERNNLNPVPSLVRYSAPKPFCCKDSNVFSVGPTLGPTLASLTDSLHTTFGS</sequence>
<dbReference type="Proteomes" id="UP000199600">
    <property type="component" value="Unassembled WGS sequence"/>
</dbReference>
<proteinExistence type="predicted"/>
<reference evidence="1 2" key="1">
    <citation type="submission" date="2016-06" db="EMBL/GenBank/DDBJ databases">
        <authorList>
            <person name="Kjaerup R.B."/>
            <person name="Dalgaard T.S."/>
            <person name="Juul-Madsen H.R."/>
        </authorList>
    </citation>
    <scope>NUCLEOTIDE SEQUENCE [LARGE SCALE GENOMIC DNA]</scope>
    <source>
        <strain evidence="1">2</strain>
    </source>
</reference>
<protein>
    <submittedName>
        <fullName evidence="1">Uncharacterized protein</fullName>
    </submittedName>
</protein>
<name>A0A1A8XP05_9RHOO</name>
<dbReference type="AlphaFoldDB" id="A0A1A8XP05"/>
<accession>A0A1A8XP05</accession>
<evidence type="ECO:0000313" key="2">
    <source>
        <dbReference type="Proteomes" id="UP000199600"/>
    </source>
</evidence>